<dbReference type="FunFam" id="1.10.287.950:FF:000001">
    <property type="entry name" value="Methyl-accepting chemotaxis sensory transducer"/>
    <property type="match status" value="1"/>
</dbReference>
<dbReference type="CDD" id="cd12912">
    <property type="entry name" value="PDC2_MCP_like"/>
    <property type="match status" value="1"/>
</dbReference>
<dbReference type="SUPFAM" id="SSF58104">
    <property type="entry name" value="Methyl-accepting chemotaxis protein (MCP) signaling domain"/>
    <property type="match status" value="1"/>
</dbReference>
<evidence type="ECO:0000313" key="13">
    <source>
        <dbReference type="Proteomes" id="UP000248395"/>
    </source>
</evidence>
<dbReference type="PANTHER" id="PTHR32089:SF119">
    <property type="entry name" value="METHYL-ACCEPTING CHEMOTAXIS PROTEIN CTPL"/>
    <property type="match status" value="1"/>
</dbReference>
<evidence type="ECO:0000256" key="2">
    <source>
        <dbReference type="ARBA" id="ARBA00022475"/>
    </source>
</evidence>
<keyword evidence="3 9" id="KW-0812">Transmembrane</keyword>
<feature type="transmembrane region" description="Helical" evidence="9">
    <location>
        <begin position="20"/>
        <end position="38"/>
    </location>
</feature>
<keyword evidence="4 9" id="KW-1133">Transmembrane helix</keyword>
<dbReference type="GO" id="GO:0007165">
    <property type="term" value="P:signal transduction"/>
    <property type="evidence" value="ECO:0007669"/>
    <property type="project" value="UniProtKB-KW"/>
</dbReference>
<dbReference type="AlphaFoldDB" id="A0A318JZN0"/>
<dbReference type="GO" id="GO:0005886">
    <property type="term" value="C:plasma membrane"/>
    <property type="evidence" value="ECO:0007669"/>
    <property type="project" value="UniProtKB-SubCell"/>
</dbReference>
<dbReference type="Pfam" id="PF00672">
    <property type="entry name" value="HAMP"/>
    <property type="match status" value="1"/>
</dbReference>
<accession>A0A318JZN0</accession>
<keyword evidence="2" id="KW-1003">Cell membrane</keyword>
<dbReference type="Pfam" id="PF00015">
    <property type="entry name" value="MCPsignal"/>
    <property type="match status" value="1"/>
</dbReference>
<evidence type="ECO:0000256" key="3">
    <source>
        <dbReference type="ARBA" id="ARBA00022692"/>
    </source>
</evidence>
<dbReference type="Gene3D" id="1.10.287.950">
    <property type="entry name" value="Methyl-accepting chemotaxis protein"/>
    <property type="match status" value="1"/>
</dbReference>
<dbReference type="OrthoDB" id="9763018at2"/>
<dbReference type="SMART" id="SM00304">
    <property type="entry name" value="HAMP"/>
    <property type="match status" value="2"/>
</dbReference>
<dbReference type="SMART" id="SM01049">
    <property type="entry name" value="Cache_2"/>
    <property type="match status" value="1"/>
</dbReference>
<evidence type="ECO:0000259" key="10">
    <source>
        <dbReference type="PROSITE" id="PS50111"/>
    </source>
</evidence>
<dbReference type="InterPro" id="IPR004089">
    <property type="entry name" value="MCPsignal_dom"/>
</dbReference>
<dbReference type="SUPFAM" id="SSF103190">
    <property type="entry name" value="Sensory domain-like"/>
    <property type="match status" value="1"/>
</dbReference>
<dbReference type="InterPro" id="IPR003660">
    <property type="entry name" value="HAMP_dom"/>
</dbReference>
<dbReference type="PROSITE" id="PS50885">
    <property type="entry name" value="HAMP"/>
    <property type="match status" value="1"/>
</dbReference>
<dbReference type="InterPro" id="IPR033462">
    <property type="entry name" value="Cache_3-Cache_2"/>
</dbReference>
<keyword evidence="5 9" id="KW-0472">Membrane</keyword>
<dbReference type="Gene3D" id="3.30.450.20">
    <property type="entry name" value="PAS domain"/>
    <property type="match status" value="1"/>
</dbReference>
<dbReference type="GO" id="GO:0006935">
    <property type="term" value="P:chemotaxis"/>
    <property type="evidence" value="ECO:0007669"/>
    <property type="project" value="UniProtKB-ARBA"/>
</dbReference>
<gene>
    <name evidence="12" type="ORF">DFR38_101286</name>
</gene>
<reference evidence="12 13" key="1">
    <citation type="submission" date="2018-05" db="EMBL/GenBank/DDBJ databases">
        <title>Genomic Encyclopedia of Type Strains, Phase IV (KMG-IV): sequencing the most valuable type-strain genomes for metagenomic binning, comparative biology and taxonomic classification.</title>
        <authorList>
            <person name="Goeker M."/>
        </authorList>
    </citation>
    <scope>NUCLEOTIDE SEQUENCE [LARGE SCALE GENOMIC DNA]</scope>
    <source>
        <strain evidence="12 13">DSM 25134</strain>
    </source>
</reference>
<name>A0A318JZN0_9NEIS</name>
<sequence>MSKQFNAFTSRLSIAAKLNLVLSLLLLVVLGLAGIWLTHWQGQRMEQQQQQEMRQANRQVIDMMDAYAAQLERSAALAESALRASLPGQPVLSGERMDTGGKALPVLRMGEHVINNSTLEVDRFTRATGSLATIFVKDGSEWIRVATSVKKEDGSRAVGTPLSHDSPAYASLNAGHAYTGPVQLFSRDFMTLYSPLQNEAGQVVGALFVGEEFTASLAALRQKIMSVRFGESGYIYAFDARNEPGRMMIHPQAQGKNLLDFKDKDGVAFNRIMLEQKQGVLHYHWAKPDSNEPVRPKIAVFDTFERWGWIVAASSYEDEFAAQLQAMRWRLAVGIIVMIGLLLAATFWASRLWVTRPLAQAVEVIRRVAAGDLTVRIQAASQDEVGELLLAADAMSSHLREMIADVERSLASLSVQARSLVSISEDVSTASGEQNAAASTMAACVEEMSSSINQVARHADLARQMAVDASVQSQSGAQVVAQATNTMGQIALAVKQAGGTVRQLDGLSERIAEVVTVIRDIADQTNLLALNAAIEAARAGEAGRGFAVVADEVRKLAERTTQSTLQITDTVSKIQDGARMAVEHMEAGAQQVDAGVSSASQAASSLQDIQAGAAQVGDAVSGISDALGEQDAASRDIALNVEKIAQQADGNHGKARAAAQAAATLVGLAEALRASISRFKL</sequence>
<evidence type="ECO:0000256" key="4">
    <source>
        <dbReference type="ARBA" id="ARBA00022989"/>
    </source>
</evidence>
<dbReference type="InterPro" id="IPR033480">
    <property type="entry name" value="sCache_2"/>
</dbReference>
<keyword evidence="6 8" id="KW-0807">Transducer</keyword>
<protein>
    <submittedName>
        <fullName evidence="12">Methyl-accepting chemotaxis protein-2 (Aspartate sensor receptor)</fullName>
    </submittedName>
</protein>
<evidence type="ECO:0000256" key="5">
    <source>
        <dbReference type="ARBA" id="ARBA00023136"/>
    </source>
</evidence>
<evidence type="ECO:0000256" key="1">
    <source>
        <dbReference type="ARBA" id="ARBA00004651"/>
    </source>
</evidence>
<dbReference type="Pfam" id="PF17201">
    <property type="entry name" value="Cache_3-Cache_2"/>
    <property type="match status" value="1"/>
</dbReference>
<keyword evidence="13" id="KW-1185">Reference proteome</keyword>
<feature type="domain" description="HAMP" evidence="11">
    <location>
        <begin position="352"/>
        <end position="404"/>
    </location>
</feature>
<dbReference type="InterPro" id="IPR029151">
    <property type="entry name" value="Sensor-like_sf"/>
</dbReference>
<dbReference type="EMBL" id="QJKC01000001">
    <property type="protein sequence ID" value="PXX51224.1"/>
    <property type="molecule type" value="Genomic_DNA"/>
</dbReference>
<dbReference type="CDD" id="cd11386">
    <property type="entry name" value="MCP_signal"/>
    <property type="match status" value="1"/>
</dbReference>
<dbReference type="Proteomes" id="UP000248395">
    <property type="component" value="Unassembled WGS sequence"/>
</dbReference>
<dbReference type="PANTHER" id="PTHR32089">
    <property type="entry name" value="METHYL-ACCEPTING CHEMOTAXIS PROTEIN MCPB"/>
    <property type="match status" value="1"/>
</dbReference>
<dbReference type="RefSeq" id="WP_110312888.1">
    <property type="nucleotide sequence ID" value="NZ_QJKC01000001.1"/>
</dbReference>
<dbReference type="PROSITE" id="PS50111">
    <property type="entry name" value="CHEMOTAXIS_TRANSDUC_2"/>
    <property type="match status" value="1"/>
</dbReference>
<comment type="caution">
    <text evidence="12">The sequence shown here is derived from an EMBL/GenBank/DDBJ whole genome shotgun (WGS) entry which is preliminary data.</text>
</comment>
<comment type="subcellular location">
    <subcellularLocation>
        <location evidence="1">Cell membrane</location>
        <topology evidence="1">Multi-pass membrane protein</topology>
    </subcellularLocation>
</comment>
<evidence type="ECO:0000256" key="8">
    <source>
        <dbReference type="PROSITE-ProRule" id="PRU00284"/>
    </source>
</evidence>
<evidence type="ECO:0000256" key="6">
    <source>
        <dbReference type="ARBA" id="ARBA00023224"/>
    </source>
</evidence>
<feature type="transmembrane region" description="Helical" evidence="9">
    <location>
        <begin position="331"/>
        <end position="350"/>
    </location>
</feature>
<feature type="domain" description="Methyl-accepting transducer" evidence="10">
    <location>
        <begin position="409"/>
        <end position="645"/>
    </location>
</feature>
<organism evidence="12 13">
    <name type="scientific">Aquitalea magnusonii</name>
    <dbReference type="NCBI Taxonomy" id="332411"/>
    <lineage>
        <taxon>Bacteria</taxon>
        <taxon>Pseudomonadati</taxon>
        <taxon>Pseudomonadota</taxon>
        <taxon>Betaproteobacteria</taxon>
        <taxon>Neisseriales</taxon>
        <taxon>Chromobacteriaceae</taxon>
        <taxon>Aquitalea</taxon>
    </lineage>
</organism>
<evidence type="ECO:0000256" key="7">
    <source>
        <dbReference type="ARBA" id="ARBA00029447"/>
    </source>
</evidence>
<comment type="similarity">
    <text evidence="7">Belongs to the methyl-accepting chemotaxis (MCP) protein family.</text>
</comment>
<evidence type="ECO:0000256" key="9">
    <source>
        <dbReference type="SAM" id="Phobius"/>
    </source>
</evidence>
<proteinExistence type="inferred from homology"/>
<keyword evidence="12" id="KW-0675">Receptor</keyword>
<dbReference type="SMART" id="SM00283">
    <property type="entry name" value="MA"/>
    <property type="match status" value="1"/>
</dbReference>
<evidence type="ECO:0000259" key="11">
    <source>
        <dbReference type="PROSITE" id="PS50885"/>
    </source>
</evidence>
<evidence type="ECO:0000313" key="12">
    <source>
        <dbReference type="EMBL" id="PXX51224.1"/>
    </source>
</evidence>
<dbReference type="CDD" id="cd06225">
    <property type="entry name" value="HAMP"/>
    <property type="match status" value="1"/>
</dbReference>